<reference evidence="2 3" key="1">
    <citation type="journal article" date="2020" name="ISME J.">
        <title>Enrichment and physiological characterization of a novel comammox Nitrospira indicates ammonium inhibition of complete nitrification.</title>
        <authorList>
            <person name="Sakoula D."/>
            <person name="Koch H."/>
            <person name="Frank J."/>
            <person name="Jetten M.S.M."/>
            <person name="van Kessel M.A.H.J."/>
            <person name="Lucker S."/>
        </authorList>
    </citation>
    <scope>NUCLEOTIDE SEQUENCE [LARGE SCALE GENOMIC DNA]</scope>
    <source>
        <strain evidence="2">Comreactor17</strain>
    </source>
</reference>
<proteinExistence type="predicted"/>
<gene>
    <name evidence="2" type="ORF">Nkreftii_002873</name>
</gene>
<evidence type="ECO:0000313" key="2">
    <source>
        <dbReference type="EMBL" id="QPD05099.1"/>
    </source>
</evidence>
<evidence type="ECO:0000313" key="3">
    <source>
        <dbReference type="Proteomes" id="UP000593737"/>
    </source>
</evidence>
<accession>A0A7S8J0H5</accession>
<dbReference type="KEGG" id="nkf:Nkreftii_002873"/>
<dbReference type="Proteomes" id="UP000593737">
    <property type="component" value="Chromosome"/>
</dbReference>
<organism evidence="2 3">
    <name type="scientific">Candidatus Nitrospira kreftii</name>
    <dbReference type="NCBI Taxonomy" id="2652173"/>
    <lineage>
        <taxon>Bacteria</taxon>
        <taxon>Pseudomonadati</taxon>
        <taxon>Nitrospirota</taxon>
        <taxon>Nitrospiria</taxon>
        <taxon>Nitrospirales</taxon>
        <taxon>Nitrospiraceae</taxon>
        <taxon>Nitrospira</taxon>
    </lineage>
</organism>
<protein>
    <recommendedName>
        <fullName evidence="4">ATPase</fullName>
    </recommendedName>
</protein>
<dbReference type="AlphaFoldDB" id="A0A7S8J0H5"/>
<dbReference type="EMBL" id="CP047423">
    <property type="protein sequence ID" value="QPD05099.1"/>
    <property type="molecule type" value="Genomic_DNA"/>
</dbReference>
<name>A0A7S8J0H5_9BACT</name>
<sequence>MSTAHHPQDKKDRSVRARKHDQYKANGKLREPSACRECQAVYQKGRWVWGPVPADSHKIMCPACERTRDRAPSGVLLLTGEFVAKHRDEVIGLARNEEAYLKAEHPLARIITIEEQTEAPEGMVITTTDPHLARRIGEALHHAHRGTFACRYEENEDLLRANWES</sequence>
<feature type="region of interest" description="Disordered" evidence="1">
    <location>
        <begin position="1"/>
        <end position="28"/>
    </location>
</feature>
<dbReference type="InterPro" id="IPR047706">
    <property type="entry name" value="BCAM0308-like"/>
</dbReference>
<evidence type="ECO:0000256" key="1">
    <source>
        <dbReference type="SAM" id="MobiDB-lite"/>
    </source>
</evidence>
<dbReference type="NCBIfam" id="NF040826">
    <property type="entry name" value="lxa_BCAM0308"/>
    <property type="match status" value="1"/>
</dbReference>
<evidence type="ECO:0008006" key="4">
    <source>
        <dbReference type="Google" id="ProtNLM"/>
    </source>
</evidence>